<keyword evidence="7" id="KW-0676">Redox-active center</keyword>
<accession>A0A1W1D718</accession>
<dbReference type="PIRSF" id="PIRSF000239">
    <property type="entry name" value="AHPC"/>
    <property type="match status" value="1"/>
</dbReference>
<dbReference type="InterPro" id="IPR024706">
    <property type="entry name" value="Peroxiredoxin_AhpC-typ"/>
</dbReference>
<dbReference type="PROSITE" id="PS51352">
    <property type="entry name" value="THIOREDOXIN_2"/>
    <property type="match status" value="1"/>
</dbReference>
<evidence type="ECO:0000256" key="7">
    <source>
        <dbReference type="ARBA" id="ARBA00023284"/>
    </source>
</evidence>
<gene>
    <name evidence="12" type="ORF">MNB_SUP05-10-1014</name>
</gene>
<evidence type="ECO:0000256" key="10">
    <source>
        <dbReference type="ARBA" id="ARBA00049091"/>
    </source>
</evidence>
<evidence type="ECO:0000256" key="6">
    <source>
        <dbReference type="ARBA" id="ARBA00023157"/>
    </source>
</evidence>
<evidence type="ECO:0000313" key="12">
    <source>
        <dbReference type="EMBL" id="SFV76403.1"/>
    </source>
</evidence>
<dbReference type="Gene3D" id="3.40.30.10">
    <property type="entry name" value="Glutaredoxin"/>
    <property type="match status" value="1"/>
</dbReference>
<dbReference type="InterPro" id="IPR036249">
    <property type="entry name" value="Thioredoxin-like_sf"/>
</dbReference>
<evidence type="ECO:0000259" key="11">
    <source>
        <dbReference type="PROSITE" id="PS51352"/>
    </source>
</evidence>
<evidence type="ECO:0000256" key="4">
    <source>
        <dbReference type="ARBA" id="ARBA00022862"/>
    </source>
</evidence>
<dbReference type="SUPFAM" id="SSF52833">
    <property type="entry name" value="Thioredoxin-like"/>
    <property type="match status" value="1"/>
</dbReference>
<evidence type="ECO:0000256" key="2">
    <source>
        <dbReference type="ARBA" id="ARBA00013017"/>
    </source>
</evidence>
<proteinExistence type="inferred from homology"/>
<dbReference type="FunFam" id="3.40.30.10:FF:000007">
    <property type="entry name" value="Thioredoxin-dependent thiol peroxidase"/>
    <property type="match status" value="1"/>
</dbReference>
<dbReference type="InterPro" id="IPR013766">
    <property type="entry name" value="Thioredoxin_domain"/>
</dbReference>
<evidence type="ECO:0000256" key="1">
    <source>
        <dbReference type="ARBA" id="ARBA00011245"/>
    </source>
</evidence>
<dbReference type="GO" id="GO:0008379">
    <property type="term" value="F:thioredoxin peroxidase activity"/>
    <property type="evidence" value="ECO:0007669"/>
    <property type="project" value="TreeGrafter"/>
</dbReference>
<evidence type="ECO:0000256" key="3">
    <source>
        <dbReference type="ARBA" id="ARBA00022559"/>
    </source>
</evidence>
<dbReference type="CDD" id="cd03017">
    <property type="entry name" value="PRX_BCP"/>
    <property type="match status" value="1"/>
</dbReference>
<comment type="subunit">
    <text evidence="1">Monomer.</text>
</comment>
<name>A0A1W1D718_9ZZZZ</name>
<dbReference type="PANTHER" id="PTHR42801:SF4">
    <property type="entry name" value="AHPC_TSA FAMILY PROTEIN"/>
    <property type="match status" value="1"/>
</dbReference>
<evidence type="ECO:0000256" key="5">
    <source>
        <dbReference type="ARBA" id="ARBA00023002"/>
    </source>
</evidence>
<reference evidence="12" key="1">
    <citation type="submission" date="2016-10" db="EMBL/GenBank/DDBJ databases">
        <authorList>
            <person name="de Groot N.N."/>
        </authorList>
    </citation>
    <scope>NUCLEOTIDE SEQUENCE</scope>
</reference>
<dbReference type="EMBL" id="FPHQ01000115">
    <property type="protein sequence ID" value="SFV76403.1"/>
    <property type="molecule type" value="Genomic_DNA"/>
</dbReference>
<keyword evidence="4" id="KW-0049">Antioxidant</keyword>
<dbReference type="GO" id="GO:0034599">
    <property type="term" value="P:cellular response to oxidative stress"/>
    <property type="evidence" value="ECO:0007669"/>
    <property type="project" value="TreeGrafter"/>
</dbReference>
<organism evidence="12">
    <name type="scientific">hydrothermal vent metagenome</name>
    <dbReference type="NCBI Taxonomy" id="652676"/>
    <lineage>
        <taxon>unclassified sequences</taxon>
        <taxon>metagenomes</taxon>
        <taxon>ecological metagenomes</taxon>
    </lineage>
</organism>
<dbReference type="InterPro" id="IPR000866">
    <property type="entry name" value="AhpC/TSA"/>
</dbReference>
<keyword evidence="3 12" id="KW-0575">Peroxidase</keyword>
<evidence type="ECO:0000256" key="8">
    <source>
        <dbReference type="ARBA" id="ARBA00032824"/>
    </source>
</evidence>
<dbReference type="AlphaFoldDB" id="A0A1W1D718"/>
<dbReference type="GO" id="GO:0045454">
    <property type="term" value="P:cell redox homeostasis"/>
    <property type="evidence" value="ECO:0007669"/>
    <property type="project" value="TreeGrafter"/>
</dbReference>
<comment type="catalytic activity">
    <reaction evidence="10">
        <text>a hydroperoxide + [thioredoxin]-dithiol = an alcohol + [thioredoxin]-disulfide + H2O</text>
        <dbReference type="Rhea" id="RHEA:62620"/>
        <dbReference type="Rhea" id="RHEA-COMP:10698"/>
        <dbReference type="Rhea" id="RHEA-COMP:10700"/>
        <dbReference type="ChEBI" id="CHEBI:15377"/>
        <dbReference type="ChEBI" id="CHEBI:29950"/>
        <dbReference type="ChEBI" id="CHEBI:30879"/>
        <dbReference type="ChEBI" id="CHEBI:35924"/>
        <dbReference type="ChEBI" id="CHEBI:50058"/>
        <dbReference type="EC" id="1.11.1.24"/>
    </reaction>
</comment>
<keyword evidence="5 12" id="KW-0560">Oxidoreductase</keyword>
<dbReference type="InterPro" id="IPR050924">
    <property type="entry name" value="Peroxiredoxin_BCP/PrxQ"/>
</dbReference>
<protein>
    <recommendedName>
        <fullName evidence="2">thioredoxin-dependent peroxiredoxin</fullName>
        <ecNumber evidence="2">1.11.1.24</ecNumber>
    </recommendedName>
    <alternativeName>
        <fullName evidence="8">Thioredoxin peroxidase</fullName>
    </alternativeName>
</protein>
<evidence type="ECO:0000256" key="9">
    <source>
        <dbReference type="ARBA" id="ARBA00038489"/>
    </source>
</evidence>
<sequence>MSKIQSTSCEATSNLSVSIPDAEGRNIVLYFYPKDATSGCTFEGQEFRDNHEAFVNANTVVYGVSKDNMASHEKFKENQSFPFELIADEDGALCEAFGVWQLKSKNGEEKMGIVRSTFIINPDGDILTSWDKVAVGGHVDEVLEAVQAL</sequence>
<dbReference type="PANTHER" id="PTHR42801">
    <property type="entry name" value="THIOREDOXIN-DEPENDENT PEROXIDE REDUCTASE"/>
    <property type="match status" value="1"/>
</dbReference>
<comment type="similarity">
    <text evidence="9">Belongs to the peroxiredoxin family. BCP/PrxQ subfamily.</text>
</comment>
<dbReference type="EC" id="1.11.1.24" evidence="2"/>
<feature type="domain" description="Thioredoxin" evidence="11">
    <location>
        <begin position="1"/>
        <end position="149"/>
    </location>
</feature>
<keyword evidence="6" id="KW-1015">Disulfide bond</keyword>
<dbReference type="Pfam" id="PF00578">
    <property type="entry name" value="AhpC-TSA"/>
    <property type="match status" value="1"/>
</dbReference>
<dbReference type="GO" id="GO:0005737">
    <property type="term" value="C:cytoplasm"/>
    <property type="evidence" value="ECO:0007669"/>
    <property type="project" value="TreeGrafter"/>
</dbReference>